<dbReference type="PANTHER" id="PTHR39337">
    <property type="entry name" value="BLR5642 PROTEIN"/>
    <property type="match status" value="1"/>
</dbReference>
<reference evidence="2 3" key="1">
    <citation type="submission" date="2020-07" db="EMBL/GenBank/DDBJ databases">
        <title>Sequencing the genomes of 1000 actinobacteria strains.</title>
        <authorList>
            <person name="Klenk H.-P."/>
        </authorList>
    </citation>
    <scope>NUCLEOTIDE SEQUENCE [LARGE SCALE GENOMIC DNA]</scope>
    <source>
        <strain evidence="2 3">DSM 24552</strain>
    </source>
</reference>
<protein>
    <submittedName>
        <fullName evidence="2">Uncharacterized protein (DUF488 family)</fullName>
    </submittedName>
</protein>
<dbReference type="InterPro" id="IPR014519">
    <property type="entry name" value="UCP024492"/>
</dbReference>
<dbReference type="Proteomes" id="UP000544110">
    <property type="component" value="Unassembled WGS sequence"/>
</dbReference>
<sequence length="194" mass="21416">MSDAAPPHGPATAPPTAVSFGHGTAGQDELATLLTGAGVGLVVDVRRFPGSRRHPHTATDELARWLPEHGVDYRWEPRLGGRRRLTPEEADADPWWRVEAFRAYAAYTRTDEFRAGLDELLVDLAARADVGQAVAFMCSESLWWRCHRRLVSDVFVALHDVPVAHLGHDGRLTPHEVSAGARVAEDGLRYDREP</sequence>
<name>A0A7Y9RR14_9ACTN</name>
<comment type="caution">
    <text evidence="2">The sequence shown here is derived from an EMBL/GenBank/DDBJ whole genome shotgun (WGS) entry which is preliminary data.</text>
</comment>
<dbReference type="AlphaFoldDB" id="A0A7Y9RR14"/>
<dbReference type="RefSeq" id="WP_179517502.1">
    <property type="nucleotide sequence ID" value="NZ_JACCAC010000001.1"/>
</dbReference>
<dbReference type="EMBL" id="JACCAC010000001">
    <property type="protein sequence ID" value="NYG54982.1"/>
    <property type="molecule type" value="Genomic_DNA"/>
</dbReference>
<evidence type="ECO:0000313" key="3">
    <source>
        <dbReference type="Proteomes" id="UP000544110"/>
    </source>
</evidence>
<dbReference type="InterPro" id="IPR007438">
    <property type="entry name" value="DUF488"/>
</dbReference>
<dbReference type="Pfam" id="PF04343">
    <property type="entry name" value="DUF488"/>
    <property type="match status" value="1"/>
</dbReference>
<organism evidence="2 3">
    <name type="scientific">Nocardioides perillae</name>
    <dbReference type="NCBI Taxonomy" id="1119534"/>
    <lineage>
        <taxon>Bacteria</taxon>
        <taxon>Bacillati</taxon>
        <taxon>Actinomycetota</taxon>
        <taxon>Actinomycetes</taxon>
        <taxon>Propionibacteriales</taxon>
        <taxon>Nocardioidaceae</taxon>
        <taxon>Nocardioides</taxon>
    </lineage>
</organism>
<gene>
    <name evidence="2" type="ORF">BJ989_001286</name>
</gene>
<proteinExistence type="predicted"/>
<accession>A0A7Y9RR14</accession>
<dbReference type="PANTHER" id="PTHR39337:SF1">
    <property type="entry name" value="BLR5642 PROTEIN"/>
    <property type="match status" value="1"/>
</dbReference>
<evidence type="ECO:0000313" key="2">
    <source>
        <dbReference type="EMBL" id="NYG54982.1"/>
    </source>
</evidence>
<evidence type="ECO:0000256" key="1">
    <source>
        <dbReference type="SAM" id="MobiDB-lite"/>
    </source>
</evidence>
<feature type="region of interest" description="Disordered" evidence="1">
    <location>
        <begin position="1"/>
        <end position="23"/>
    </location>
</feature>
<keyword evidence="3" id="KW-1185">Reference proteome</keyword>
<dbReference type="PIRSF" id="PIRSF024492">
    <property type="entry name" value="UCP024492"/>
    <property type="match status" value="1"/>
</dbReference>